<organism evidence="1 2">
    <name type="scientific">Trema orientale</name>
    <name type="common">Charcoal tree</name>
    <name type="synonym">Celtis orientalis</name>
    <dbReference type="NCBI Taxonomy" id="63057"/>
    <lineage>
        <taxon>Eukaryota</taxon>
        <taxon>Viridiplantae</taxon>
        <taxon>Streptophyta</taxon>
        <taxon>Embryophyta</taxon>
        <taxon>Tracheophyta</taxon>
        <taxon>Spermatophyta</taxon>
        <taxon>Magnoliopsida</taxon>
        <taxon>eudicotyledons</taxon>
        <taxon>Gunneridae</taxon>
        <taxon>Pentapetalae</taxon>
        <taxon>rosids</taxon>
        <taxon>fabids</taxon>
        <taxon>Rosales</taxon>
        <taxon>Cannabaceae</taxon>
        <taxon>Trema</taxon>
    </lineage>
</organism>
<dbReference type="OrthoDB" id="10408967at2759"/>
<name>A0A2P5FZC4_TREOI</name>
<dbReference type="AlphaFoldDB" id="A0A2P5FZC4"/>
<gene>
    <name evidence="1" type="ORF">TorRG33x02_011700</name>
</gene>
<dbReference type="EMBL" id="JXTC01000003">
    <property type="protein sequence ID" value="POO03109.1"/>
    <property type="molecule type" value="Genomic_DNA"/>
</dbReference>
<evidence type="ECO:0000313" key="2">
    <source>
        <dbReference type="Proteomes" id="UP000237000"/>
    </source>
</evidence>
<evidence type="ECO:0000313" key="1">
    <source>
        <dbReference type="EMBL" id="POO03109.1"/>
    </source>
</evidence>
<comment type="caution">
    <text evidence="1">The sequence shown here is derived from an EMBL/GenBank/DDBJ whole genome shotgun (WGS) entry which is preliminary data.</text>
</comment>
<protein>
    <submittedName>
        <fullName evidence="1">Uncharacterized protein</fullName>
    </submittedName>
</protein>
<dbReference type="Proteomes" id="UP000237000">
    <property type="component" value="Unassembled WGS sequence"/>
</dbReference>
<keyword evidence="2" id="KW-1185">Reference proteome</keyword>
<reference evidence="2" key="1">
    <citation type="submission" date="2016-06" db="EMBL/GenBank/DDBJ databases">
        <title>Parallel loss of symbiosis genes in relatives of nitrogen-fixing non-legume Parasponia.</title>
        <authorList>
            <person name="Van Velzen R."/>
            <person name="Holmer R."/>
            <person name="Bu F."/>
            <person name="Rutten L."/>
            <person name="Van Zeijl A."/>
            <person name="Liu W."/>
            <person name="Santuari L."/>
            <person name="Cao Q."/>
            <person name="Sharma T."/>
            <person name="Shen D."/>
            <person name="Roswanjaya Y."/>
            <person name="Wardhani T."/>
            <person name="Kalhor M.S."/>
            <person name="Jansen J."/>
            <person name="Van den Hoogen J."/>
            <person name="Gungor B."/>
            <person name="Hartog M."/>
            <person name="Hontelez J."/>
            <person name="Verver J."/>
            <person name="Yang W.-C."/>
            <person name="Schijlen E."/>
            <person name="Repin R."/>
            <person name="Schilthuizen M."/>
            <person name="Schranz E."/>
            <person name="Heidstra R."/>
            <person name="Miyata K."/>
            <person name="Fedorova E."/>
            <person name="Kohlen W."/>
            <person name="Bisseling T."/>
            <person name="Smit S."/>
            <person name="Geurts R."/>
        </authorList>
    </citation>
    <scope>NUCLEOTIDE SEQUENCE [LARGE SCALE GENOMIC DNA]</scope>
    <source>
        <strain evidence="2">cv. RG33-2</strain>
    </source>
</reference>
<proteinExistence type="predicted"/>
<accession>A0A2P5FZC4</accession>
<sequence length="98" mass="10751">MVIQSSSSILIDEASLVDWHSSAPQSTGFAKLRSWRISVKRRVSPCLSVAHMVAEFLVAMLRGGKELVYFVIDDKEWRDGAGGRWPRASAPWCAGGCA</sequence>
<dbReference type="InParanoid" id="A0A2P5FZC4"/>